<sequence>MKLAYLVNSYPLPSQTFIRREIHALERMGWQVHRFAMRSDRERLVDAADIAEDTRTEHLLKQGLWRLARNALPFVARRPRSAWRALRLALSCGARGAGGAPGTGGRLRHLVYWLEGAEVARRCHELRLPHIHAHFGTNSATVAMLAAEIGGLGFSFTTHGPEEFDAPRAHSLGEKIARADFSVAISSFGRSQLCRWSGLADWPSLHVVHCGIEPWRFPDPTPLREGPRHLVAIGRLSEQKGFPLLIEAMALAALPDLHLTLIGDGDLRPALEAQIAAAGLSERVTLTGWLDETGVRDHLARAHALVLPSFAEGLPMVVMEAFAAGRPVIASAIAGVPELVTSGTGWLVPAGDARALAQAIRNFAAVPVDVLARMGHEARAAVLEQHDIDIEAARLASHFRAAIGLSGGLPDEVSGPA</sequence>
<dbReference type="PANTHER" id="PTHR45947">
    <property type="entry name" value="SULFOQUINOVOSYL TRANSFERASE SQD2"/>
    <property type="match status" value="1"/>
</dbReference>
<evidence type="ECO:0000313" key="2">
    <source>
        <dbReference type="Proteomes" id="UP000277498"/>
    </source>
</evidence>
<dbReference type="SUPFAM" id="SSF53756">
    <property type="entry name" value="UDP-Glycosyltransferase/glycogen phosphorylase"/>
    <property type="match status" value="1"/>
</dbReference>
<accession>A0A3P5XA05</accession>
<protein>
    <submittedName>
        <fullName evidence="1">Teichuronic acid biosynthesis glycosyltransferase TuaC</fullName>
        <ecNumber evidence="1">2.4.-.-</ecNumber>
    </submittedName>
</protein>
<evidence type="ECO:0000313" key="1">
    <source>
        <dbReference type="EMBL" id="VDC27678.1"/>
    </source>
</evidence>
<keyword evidence="2" id="KW-1185">Reference proteome</keyword>
<dbReference type="PANTHER" id="PTHR45947:SF15">
    <property type="entry name" value="TEICHURONIC ACID BIOSYNTHESIS GLYCOSYLTRANSFERASE TUAC-RELATED"/>
    <property type="match status" value="1"/>
</dbReference>
<dbReference type="GO" id="GO:0016757">
    <property type="term" value="F:glycosyltransferase activity"/>
    <property type="evidence" value="ECO:0007669"/>
    <property type="project" value="UniProtKB-KW"/>
</dbReference>
<dbReference type="AlphaFoldDB" id="A0A3P5XA05"/>
<dbReference type="OrthoDB" id="9790710at2"/>
<dbReference type="Pfam" id="PF13692">
    <property type="entry name" value="Glyco_trans_1_4"/>
    <property type="match status" value="1"/>
</dbReference>
<name>A0A3P5XA05_9RHOB</name>
<dbReference type="RefSeq" id="WP_124086349.1">
    <property type="nucleotide sequence ID" value="NZ_UXAW01000062.1"/>
</dbReference>
<keyword evidence="1" id="KW-0808">Transferase</keyword>
<reference evidence="1 2" key="1">
    <citation type="submission" date="2018-11" db="EMBL/GenBank/DDBJ databases">
        <authorList>
            <person name="Criscuolo A."/>
        </authorList>
    </citation>
    <scope>NUCLEOTIDE SEQUENCE [LARGE SCALE GENOMIC DNA]</scope>
    <source>
        <strain evidence="1">ACIP111625</strain>
    </source>
</reference>
<keyword evidence="1" id="KW-0328">Glycosyltransferase</keyword>
<dbReference type="InterPro" id="IPR050194">
    <property type="entry name" value="Glycosyltransferase_grp1"/>
</dbReference>
<dbReference type="Gene3D" id="3.40.50.2000">
    <property type="entry name" value="Glycogen Phosphorylase B"/>
    <property type="match status" value="2"/>
</dbReference>
<dbReference type="EMBL" id="UXAW01000062">
    <property type="protein sequence ID" value="VDC27678.1"/>
    <property type="molecule type" value="Genomic_DNA"/>
</dbReference>
<dbReference type="Proteomes" id="UP000277498">
    <property type="component" value="Unassembled WGS sequence"/>
</dbReference>
<dbReference type="EC" id="2.4.-.-" evidence="1"/>
<gene>
    <name evidence="1" type="primary">tuaC</name>
    <name evidence="1" type="ORF">XINFAN_01918</name>
</gene>
<organism evidence="1 2">
    <name type="scientific">Pseudogemmobacter humi</name>
    <dbReference type="NCBI Taxonomy" id="2483812"/>
    <lineage>
        <taxon>Bacteria</taxon>
        <taxon>Pseudomonadati</taxon>
        <taxon>Pseudomonadota</taxon>
        <taxon>Alphaproteobacteria</taxon>
        <taxon>Rhodobacterales</taxon>
        <taxon>Paracoccaceae</taxon>
        <taxon>Pseudogemmobacter</taxon>
    </lineage>
</organism>
<proteinExistence type="predicted"/>